<reference evidence="1 2" key="1">
    <citation type="submission" date="2023-08" db="EMBL/GenBank/DDBJ databases">
        <title>A Necator americanus chromosomal reference genome.</title>
        <authorList>
            <person name="Ilik V."/>
            <person name="Petrzelkova K.J."/>
            <person name="Pardy F."/>
            <person name="Fuh T."/>
            <person name="Niatou-Singa F.S."/>
            <person name="Gouil Q."/>
            <person name="Baker L."/>
            <person name="Ritchie M.E."/>
            <person name="Jex A.R."/>
            <person name="Gazzola D."/>
            <person name="Li H."/>
            <person name="Toshio Fujiwara R."/>
            <person name="Zhan B."/>
            <person name="Aroian R.V."/>
            <person name="Pafco B."/>
            <person name="Schwarz E.M."/>
        </authorList>
    </citation>
    <scope>NUCLEOTIDE SEQUENCE [LARGE SCALE GENOMIC DNA]</scope>
    <source>
        <strain evidence="1 2">Aroian</strain>
        <tissue evidence="1">Whole animal</tissue>
    </source>
</reference>
<sequence length="90" mass="10556">MKVAQSPKSSTFRAEIDHILADRRCCLPNVSVVLSFCSGFDHRLYRAETRPSHTMGKNMCYQQRMRKEVYDDCEDSLRQGDWHIEEDTEV</sequence>
<gene>
    <name evidence="1" type="primary">Necator_chrX.g25252</name>
    <name evidence="1" type="ORF">RB195_025086</name>
</gene>
<name>A0ABR1EQU3_NECAM</name>
<dbReference type="EMBL" id="JAVFWL010000006">
    <property type="protein sequence ID" value="KAK6765012.1"/>
    <property type="molecule type" value="Genomic_DNA"/>
</dbReference>
<dbReference type="Proteomes" id="UP001303046">
    <property type="component" value="Unassembled WGS sequence"/>
</dbReference>
<accession>A0ABR1EQU3</accession>
<organism evidence="1 2">
    <name type="scientific">Necator americanus</name>
    <name type="common">Human hookworm</name>
    <dbReference type="NCBI Taxonomy" id="51031"/>
    <lineage>
        <taxon>Eukaryota</taxon>
        <taxon>Metazoa</taxon>
        <taxon>Ecdysozoa</taxon>
        <taxon>Nematoda</taxon>
        <taxon>Chromadorea</taxon>
        <taxon>Rhabditida</taxon>
        <taxon>Rhabditina</taxon>
        <taxon>Rhabditomorpha</taxon>
        <taxon>Strongyloidea</taxon>
        <taxon>Ancylostomatidae</taxon>
        <taxon>Bunostominae</taxon>
        <taxon>Necator</taxon>
    </lineage>
</organism>
<evidence type="ECO:0000313" key="2">
    <source>
        <dbReference type="Proteomes" id="UP001303046"/>
    </source>
</evidence>
<comment type="caution">
    <text evidence="1">The sequence shown here is derived from an EMBL/GenBank/DDBJ whole genome shotgun (WGS) entry which is preliminary data.</text>
</comment>
<evidence type="ECO:0000313" key="1">
    <source>
        <dbReference type="EMBL" id="KAK6765012.1"/>
    </source>
</evidence>
<proteinExistence type="predicted"/>
<keyword evidence="2" id="KW-1185">Reference proteome</keyword>
<protein>
    <submittedName>
        <fullName evidence="1">Uncharacterized protein</fullName>
    </submittedName>
</protein>